<dbReference type="EMBL" id="JANBPW010002224">
    <property type="protein sequence ID" value="KAJ1941569.1"/>
    <property type="molecule type" value="Genomic_DNA"/>
</dbReference>
<gene>
    <name evidence="1" type="ORF">FBU59_003464</name>
</gene>
<accession>A0ACC1J891</accession>
<evidence type="ECO:0000313" key="1">
    <source>
        <dbReference type="EMBL" id="KAJ1941569.1"/>
    </source>
</evidence>
<organism evidence="1 2">
    <name type="scientific">Linderina macrospora</name>
    <dbReference type="NCBI Taxonomy" id="4868"/>
    <lineage>
        <taxon>Eukaryota</taxon>
        <taxon>Fungi</taxon>
        <taxon>Fungi incertae sedis</taxon>
        <taxon>Zoopagomycota</taxon>
        <taxon>Kickxellomycotina</taxon>
        <taxon>Kickxellomycetes</taxon>
        <taxon>Kickxellales</taxon>
        <taxon>Kickxellaceae</taxon>
        <taxon>Linderina</taxon>
    </lineage>
</organism>
<evidence type="ECO:0000313" key="2">
    <source>
        <dbReference type="Proteomes" id="UP001150603"/>
    </source>
</evidence>
<comment type="caution">
    <text evidence="1">The sequence shown here is derived from an EMBL/GenBank/DDBJ whole genome shotgun (WGS) entry which is preliminary data.</text>
</comment>
<name>A0ACC1J891_9FUNG</name>
<reference evidence="1" key="1">
    <citation type="submission" date="2022-07" db="EMBL/GenBank/DDBJ databases">
        <title>Phylogenomic reconstructions and comparative analyses of Kickxellomycotina fungi.</title>
        <authorList>
            <person name="Reynolds N.K."/>
            <person name="Stajich J.E."/>
            <person name="Barry K."/>
            <person name="Grigoriev I.V."/>
            <person name="Crous P."/>
            <person name="Smith M.E."/>
        </authorList>
    </citation>
    <scope>NUCLEOTIDE SEQUENCE</scope>
    <source>
        <strain evidence="1">NRRL 5244</strain>
    </source>
</reference>
<sequence>MSSEFSDLPTLSELADRAHAASVEMTPRTCLNMSLFKAHMKLLRKVDDNIILRLNNTNTASDQECLAFFRILQTAFARRAQDISMCVDVVGRAVEAREGEQKGPAKKRSDLFSLRAQAGWVASERSVESIVRQRSLDVFKARCQFFELPGEFVDFLEQTSK</sequence>
<protein>
    <submittedName>
        <fullName evidence="1">Uncharacterized protein</fullName>
    </submittedName>
</protein>
<dbReference type="Proteomes" id="UP001150603">
    <property type="component" value="Unassembled WGS sequence"/>
</dbReference>
<proteinExistence type="predicted"/>
<keyword evidence="2" id="KW-1185">Reference proteome</keyword>